<dbReference type="GO" id="GO:0016788">
    <property type="term" value="F:hydrolase activity, acting on ester bonds"/>
    <property type="evidence" value="ECO:0007669"/>
    <property type="project" value="InterPro"/>
</dbReference>
<dbReference type="GO" id="GO:0004519">
    <property type="term" value="F:endonuclease activity"/>
    <property type="evidence" value="ECO:0007669"/>
    <property type="project" value="UniProtKB-KW"/>
</dbReference>
<dbReference type="GO" id="GO:0006308">
    <property type="term" value="P:DNA catabolic process"/>
    <property type="evidence" value="ECO:0007669"/>
    <property type="project" value="InterPro"/>
</dbReference>
<organism evidence="9 10">
    <name type="scientific">Exophiala bonariae</name>
    <dbReference type="NCBI Taxonomy" id="1690606"/>
    <lineage>
        <taxon>Eukaryota</taxon>
        <taxon>Fungi</taxon>
        <taxon>Dikarya</taxon>
        <taxon>Ascomycota</taxon>
        <taxon>Pezizomycotina</taxon>
        <taxon>Eurotiomycetes</taxon>
        <taxon>Chaetothyriomycetidae</taxon>
        <taxon>Chaetothyriales</taxon>
        <taxon>Herpotrichiellaceae</taxon>
        <taxon>Exophiala</taxon>
    </lineage>
</organism>
<keyword evidence="8" id="KW-1133">Transmembrane helix</keyword>
<evidence type="ECO:0000256" key="4">
    <source>
        <dbReference type="ARBA" id="ARBA00022759"/>
    </source>
</evidence>
<dbReference type="Gene3D" id="1.10.575.10">
    <property type="entry name" value="P1 Nuclease"/>
    <property type="match status" value="1"/>
</dbReference>
<keyword evidence="7" id="KW-0325">Glycoprotein</keyword>
<dbReference type="SUPFAM" id="SSF48537">
    <property type="entry name" value="Phospholipase C/P1 nuclease"/>
    <property type="match status" value="1"/>
</dbReference>
<accession>A0AAV9NEJ0</accession>
<evidence type="ECO:0000256" key="7">
    <source>
        <dbReference type="ARBA" id="ARBA00023180"/>
    </source>
</evidence>
<dbReference type="GO" id="GO:0046872">
    <property type="term" value="F:metal ion binding"/>
    <property type="evidence" value="ECO:0007669"/>
    <property type="project" value="UniProtKB-KW"/>
</dbReference>
<evidence type="ECO:0000256" key="1">
    <source>
        <dbReference type="ARBA" id="ARBA00009547"/>
    </source>
</evidence>
<evidence type="ECO:0000256" key="5">
    <source>
        <dbReference type="ARBA" id="ARBA00022801"/>
    </source>
</evidence>
<dbReference type="PANTHER" id="PTHR33146:SF26">
    <property type="entry name" value="ENDONUCLEASE 4"/>
    <property type="match status" value="1"/>
</dbReference>
<keyword evidence="10" id="KW-1185">Reference proteome</keyword>
<keyword evidence="8" id="KW-0472">Membrane</keyword>
<dbReference type="AlphaFoldDB" id="A0AAV9NEJ0"/>
<comment type="caution">
    <text evidence="9">The sequence shown here is derived from an EMBL/GenBank/DDBJ whole genome shotgun (WGS) entry which is preliminary data.</text>
</comment>
<dbReference type="Pfam" id="PF02265">
    <property type="entry name" value="S1-P1_nuclease"/>
    <property type="match status" value="1"/>
</dbReference>
<keyword evidence="6" id="KW-1015">Disulfide bond</keyword>
<name>A0AAV9NEJ0_9EURO</name>
<keyword evidence="8" id="KW-0812">Transmembrane</keyword>
<comment type="similarity">
    <text evidence="1">Belongs to the nuclease type I family.</text>
</comment>
<sequence length="340" mass="37104">MSLWPLLSFETKAIHVDHRPWTIELLIHLASSVGSRFLSLSETSSVDFGSSMLLSPIIFAAILLSYSSSYVAFAWGGFGHQTIAWIAQSYLLPATETAIRDALDSQLVDYMANASTWADSYRYTESGKFSRPFHYIDANDDPPTTCSVDYERDCGDDGCSVSAIVNYTSILSDSDSSPPLRKDAARFLIHFIGDLHQPLHDEALEGGGNGINVTYDGDETNLHHIWDTEIVEQLAAGASAEAFAKNLTVSIKAGEFDWDSTTWVKGASLNMTLATVMTWAREANGYVCTEVLKGGVDAVEEGDLSGKYYGAHFDVARVQLARAGFRLGAWLNLIVTGKMG</sequence>
<evidence type="ECO:0000256" key="8">
    <source>
        <dbReference type="SAM" id="Phobius"/>
    </source>
</evidence>
<protein>
    <recommendedName>
        <fullName evidence="11">Aspergillus nuclease S(1)</fullName>
    </recommendedName>
</protein>
<dbReference type="EMBL" id="JAVRRD010000011">
    <property type="protein sequence ID" value="KAK5053991.1"/>
    <property type="molecule type" value="Genomic_DNA"/>
</dbReference>
<feature type="transmembrane region" description="Helical" evidence="8">
    <location>
        <begin position="53"/>
        <end position="75"/>
    </location>
</feature>
<dbReference type="PANTHER" id="PTHR33146">
    <property type="entry name" value="ENDONUCLEASE 4"/>
    <property type="match status" value="1"/>
</dbReference>
<dbReference type="InterPro" id="IPR008947">
    <property type="entry name" value="PLipase_C/P1_nuclease_dom_sf"/>
</dbReference>
<keyword evidence="3" id="KW-0479">Metal-binding</keyword>
<reference evidence="9 10" key="1">
    <citation type="submission" date="2023-08" db="EMBL/GenBank/DDBJ databases">
        <title>Black Yeasts Isolated from many extreme environments.</title>
        <authorList>
            <person name="Coleine C."/>
            <person name="Stajich J.E."/>
            <person name="Selbmann L."/>
        </authorList>
    </citation>
    <scope>NUCLEOTIDE SEQUENCE [LARGE SCALE GENOMIC DNA]</scope>
    <source>
        <strain evidence="9 10">CCFEE 5792</strain>
    </source>
</reference>
<keyword evidence="4" id="KW-0255">Endonuclease</keyword>
<evidence type="ECO:0008006" key="11">
    <source>
        <dbReference type="Google" id="ProtNLM"/>
    </source>
</evidence>
<evidence type="ECO:0000256" key="2">
    <source>
        <dbReference type="ARBA" id="ARBA00022722"/>
    </source>
</evidence>
<keyword evidence="2" id="KW-0540">Nuclease</keyword>
<keyword evidence="5" id="KW-0378">Hydrolase</keyword>
<dbReference type="GO" id="GO:0003676">
    <property type="term" value="F:nucleic acid binding"/>
    <property type="evidence" value="ECO:0007669"/>
    <property type="project" value="InterPro"/>
</dbReference>
<dbReference type="InterPro" id="IPR003154">
    <property type="entry name" value="S1/P1nuclease"/>
</dbReference>
<dbReference type="Proteomes" id="UP001358417">
    <property type="component" value="Unassembled WGS sequence"/>
</dbReference>
<dbReference type="RefSeq" id="XP_064707116.1">
    <property type="nucleotide sequence ID" value="XM_064845571.1"/>
</dbReference>
<evidence type="ECO:0000256" key="3">
    <source>
        <dbReference type="ARBA" id="ARBA00022723"/>
    </source>
</evidence>
<proteinExistence type="inferred from homology"/>
<evidence type="ECO:0000313" key="10">
    <source>
        <dbReference type="Proteomes" id="UP001358417"/>
    </source>
</evidence>
<gene>
    <name evidence="9" type="ORF">LTR84_001953</name>
</gene>
<evidence type="ECO:0000313" key="9">
    <source>
        <dbReference type="EMBL" id="KAK5053991.1"/>
    </source>
</evidence>
<dbReference type="GeneID" id="89970169"/>
<dbReference type="CDD" id="cd11010">
    <property type="entry name" value="S1-P1_nuclease"/>
    <property type="match status" value="1"/>
</dbReference>
<evidence type="ECO:0000256" key="6">
    <source>
        <dbReference type="ARBA" id="ARBA00023157"/>
    </source>
</evidence>